<feature type="compositionally biased region" description="Basic and acidic residues" evidence="1">
    <location>
        <begin position="104"/>
        <end position="114"/>
    </location>
</feature>
<feature type="region of interest" description="Disordered" evidence="1">
    <location>
        <begin position="67"/>
        <end position="169"/>
    </location>
</feature>
<keyword evidence="3" id="KW-1185">Reference proteome</keyword>
<protein>
    <submittedName>
        <fullName evidence="2">Uncharacterized protein</fullName>
    </submittedName>
</protein>
<dbReference type="AlphaFoldDB" id="A0A7G2C3Y2"/>
<sequence>MEERVTELEEALCELQDQLAEERAGNNNNNNDKNEKDEALTQKLEEMRQLYEKEKSLREAQLLKQIELPDHCPSQPEEEELTTRRLSYPARESMSAAPPSPSIGRDRSGVEPRARQVRSPHRLDTRYADPTEQSLGRSPTPAAQRAPAELTVEPLVGGRETPAPRYSSTGSPADLLFNSSAGRVVVSCYGRRLQRLVFAHGQPEELSCSALGSLSHTIYAARHRGKADGHVYAFSLRVGPYDGDLLIGFADRYLPMESFGEQRNSRHYKSGQLYYIQLADGSLVVPVTRGARGGLPRLARGRRAGGR</sequence>
<evidence type="ECO:0000313" key="3">
    <source>
        <dbReference type="Proteomes" id="UP000515908"/>
    </source>
</evidence>
<feature type="compositionally biased region" description="Basic and acidic residues" evidence="1">
    <location>
        <begin position="32"/>
        <end position="44"/>
    </location>
</feature>
<dbReference type="VEuPathDB" id="TriTrypDB:ADEAN_000131400"/>
<name>A0A7G2C3Y2_9TRYP</name>
<proteinExistence type="predicted"/>
<dbReference type="EMBL" id="LR877146">
    <property type="protein sequence ID" value="CAD2213871.1"/>
    <property type="molecule type" value="Genomic_DNA"/>
</dbReference>
<gene>
    <name evidence="2" type="ORF">ADEAN_000131400</name>
</gene>
<reference evidence="2 3" key="1">
    <citation type="submission" date="2020-08" db="EMBL/GenBank/DDBJ databases">
        <authorList>
            <person name="Newling K."/>
            <person name="Davey J."/>
            <person name="Forrester S."/>
        </authorList>
    </citation>
    <scope>NUCLEOTIDE SEQUENCE [LARGE SCALE GENOMIC DNA]</scope>
    <source>
        <strain evidence="3">Crithidia deanei Carvalho (ATCC PRA-265)</strain>
    </source>
</reference>
<feature type="region of interest" description="Disordered" evidence="1">
    <location>
        <begin position="17"/>
        <end position="44"/>
    </location>
</feature>
<accession>A0A7G2C3Y2</accession>
<evidence type="ECO:0000256" key="1">
    <source>
        <dbReference type="SAM" id="MobiDB-lite"/>
    </source>
</evidence>
<evidence type="ECO:0000313" key="2">
    <source>
        <dbReference type="EMBL" id="CAD2213871.1"/>
    </source>
</evidence>
<dbReference type="Proteomes" id="UP000515908">
    <property type="component" value="Chromosome 02"/>
</dbReference>
<organism evidence="2 3">
    <name type="scientific">Angomonas deanei</name>
    <dbReference type="NCBI Taxonomy" id="59799"/>
    <lineage>
        <taxon>Eukaryota</taxon>
        <taxon>Discoba</taxon>
        <taxon>Euglenozoa</taxon>
        <taxon>Kinetoplastea</taxon>
        <taxon>Metakinetoplastina</taxon>
        <taxon>Trypanosomatida</taxon>
        <taxon>Trypanosomatidae</taxon>
        <taxon>Strigomonadinae</taxon>
        <taxon>Angomonas</taxon>
    </lineage>
</organism>